<evidence type="ECO:0000313" key="4">
    <source>
        <dbReference type="EMBL" id="CAB4579940.1"/>
    </source>
</evidence>
<evidence type="ECO:0000313" key="5">
    <source>
        <dbReference type="EMBL" id="CAB4634040.1"/>
    </source>
</evidence>
<dbReference type="EMBL" id="CAEZTG010000213">
    <property type="protein sequence ID" value="CAB4579940.1"/>
    <property type="molecule type" value="Genomic_DNA"/>
</dbReference>
<sequence>MSDASQGPGWWQATDGKWYPPAPPASPAPPVYGAPQQAYYAPAGPKNDGMSIAALVCGISGLATLVLCGIGIVPAILGVIFGVIGKKKVEESGGALQGRGMALAGAICGAVAIGLFLIWMVLVLIGAFNSDSSSY</sequence>
<dbReference type="EMBL" id="CAEZTR010000033">
    <property type="protein sequence ID" value="CAB4574662.1"/>
    <property type="molecule type" value="Genomic_DNA"/>
</dbReference>
<dbReference type="AlphaFoldDB" id="A0A6J6EE74"/>
<protein>
    <submittedName>
        <fullName evidence="3">Unannotated protein</fullName>
    </submittedName>
</protein>
<feature type="transmembrane region" description="Helical" evidence="1">
    <location>
        <begin position="102"/>
        <end position="128"/>
    </location>
</feature>
<dbReference type="EMBL" id="CAEZVV010000003">
    <property type="protein sequence ID" value="CAB4634040.1"/>
    <property type="molecule type" value="Genomic_DNA"/>
</dbReference>
<reference evidence="3" key="1">
    <citation type="submission" date="2020-05" db="EMBL/GenBank/DDBJ databases">
        <authorList>
            <person name="Chiriac C."/>
            <person name="Salcher M."/>
            <person name="Ghai R."/>
            <person name="Kavagutti S V."/>
        </authorList>
    </citation>
    <scope>NUCLEOTIDE SEQUENCE</scope>
</reference>
<keyword evidence="1" id="KW-1133">Transmembrane helix</keyword>
<proteinExistence type="predicted"/>
<feature type="domain" description="DUF4190" evidence="2">
    <location>
        <begin position="50"/>
        <end position="118"/>
    </location>
</feature>
<feature type="transmembrane region" description="Helical" evidence="1">
    <location>
        <begin position="52"/>
        <end position="81"/>
    </location>
</feature>
<dbReference type="Pfam" id="PF13828">
    <property type="entry name" value="DUF4190"/>
    <property type="match status" value="1"/>
</dbReference>
<keyword evidence="1" id="KW-0812">Transmembrane</keyword>
<gene>
    <name evidence="4" type="ORF">UFOPK1603_01698</name>
    <name evidence="3" type="ORF">UFOPK1711_00733</name>
    <name evidence="5" type="ORF">UFOPK2143_00102</name>
</gene>
<dbReference type="InterPro" id="IPR025241">
    <property type="entry name" value="DUF4190"/>
</dbReference>
<evidence type="ECO:0000313" key="3">
    <source>
        <dbReference type="EMBL" id="CAB4574662.1"/>
    </source>
</evidence>
<name>A0A6J6EE74_9ZZZZ</name>
<evidence type="ECO:0000256" key="1">
    <source>
        <dbReference type="SAM" id="Phobius"/>
    </source>
</evidence>
<accession>A0A6J6EE74</accession>
<keyword evidence="1" id="KW-0472">Membrane</keyword>
<evidence type="ECO:0000259" key="2">
    <source>
        <dbReference type="Pfam" id="PF13828"/>
    </source>
</evidence>
<organism evidence="3">
    <name type="scientific">freshwater metagenome</name>
    <dbReference type="NCBI Taxonomy" id="449393"/>
    <lineage>
        <taxon>unclassified sequences</taxon>
        <taxon>metagenomes</taxon>
        <taxon>ecological metagenomes</taxon>
    </lineage>
</organism>